<keyword evidence="12 17" id="KW-1133">Transmembrane helix</keyword>
<evidence type="ECO:0000256" key="5">
    <source>
        <dbReference type="ARBA" id="ARBA00022660"/>
    </source>
</evidence>
<dbReference type="InterPro" id="IPR002429">
    <property type="entry name" value="CcO_II-like_C"/>
</dbReference>
<evidence type="ECO:0000256" key="8">
    <source>
        <dbReference type="ARBA" id="ARBA00022792"/>
    </source>
</evidence>
<dbReference type="InterPro" id="IPR011759">
    <property type="entry name" value="Cyt_c_oxidase_su2_TM_dom"/>
</dbReference>
<feature type="transmembrane region" description="Helical" evidence="17">
    <location>
        <begin position="26"/>
        <end position="51"/>
    </location>
</feature>
<dbReference type="PROSITE" id="PS50999">
    <property type="entry name" value="COX2_TM"/>
    <property type="match status" value="1"/>
</dbReference>
<feature type="domain" description="Cytochrome oxidase subunit II transmembrane region profile" evidence="19">
    <location>
        <begin position="1"/>
        <end position="90"/>
    </location>
</feature>
<dbReference type="Pfam" id="PF00116">
    <property type="entry name" value="COX2"/>
    <property type="match status" value="1"/>
</dbReference>
<dbReference type="PANTHER" id="PTHR22888">
    <property type="entry name" value="CYTOCHROME C OXIDASE, SUBUNIT II"/>
    <property type="match status" value="1"/>
</dbReference>
<keyword evidence="11 16" id="KW-0249">Electron transport</keyword>
<sequence>MSTWSQILLQESNSTVNQLLSLFHDYSLALIINILIFVTGISISMMSNKLISDSIIPTLVETIWTILPIFILLALVVPSLQILYFMEESNPYLTIKVMGHQWYWEYNLADLDISFEAFMYKEQELYMDEYRLLQTDSPLVLPMMKNIRVLITASDVLHCWAVPSLGVKADAVPGRLNQVYFNVIRPSIMYGQCSEICGEQHSFMPIEIEAISNKKFLEWCSAY</sequence>
<evidence type="ECO:0000256" key="11">
    <source>
        <dbReference type="ARBA" id="ARBA00022982"/>
    </source>
</evidence>
<evidence type="ECO:0000256" key="9">
    <source>
        <dbReference type="ARBA" id="ARBA00022842"/>
    </source>
</evidence>
<evidence type="ECO:0000256" key="14">
    <source>
        <dbReference type="ARBA" id="ARBA00023136"/>
    </source>
</evidence>
<feature type="domain" description="Cytochrome oxidase subunit II copper A binding" evidence="18">
    <location>
        <begin position="90"/>
        <end position="222"/>
    </location>
</feature>
<keyword evidence="6 16" id="KW-0812">Transmembrane</keyword>
<dbReference type="GO" id="GO:0005743">
    <property type="term" value="C:mitochondrial inner membrane"/>
    <property type="evidence" value="ECO:0007669"/>
    <property type="project" value="UniProtKB-SubCell"/>
</dbReference>
<dbReference type="EMBL" id="AY690838">
    <property type="protein sequence ID" value="AAT79565.1"/>
    <property type="molecule type" value="Genomic_DNA"/>
</dbReference>
<evidence type="ECO:0000256" key="12">
    <source>
        <dbReference type="ARBA" id="ARBA00022989"/>
    </source>
</evidence>
<dbReference type="CDD" id="cd13912">
    <property type="entry name" value="CcO_II_C"/>
    <property type="match status" value="1"/>
</dbReference>
<protein>
    <recommendedName>
        <fullName evidence="3 16">Cytochrome c oxidase subunit 2</fullName>
    </recommendedName>
</protein>
<dbReference type="FunFam" id="2.60.40.420:FF:000001">
    <property type="entry name" value="Cytochrome c oxidase subunit 2"/>
    <property type="match status" value="1"/>
</dbReference>
<dbReference type="InterPro" id="IPR036257">
    <property type="entry name" value="Cyt_c_oxidase_su2_TM_sf"/>
</dbReference>
<evidence type="ECO:0000256" key="2">
    <source>
        <dbReference type="ARBA" id="ARBA00007866"/>
    </source>
</evidence>
<organism evidence="20">
    <name type="scientific">Bugula neritina</name>
    <name type="common">Brown bryozoan</name>
    <name type="synonym">Sertularia neritina</name>
    <dbReference type="NCBI Taxonomy" id="10212"/>
    <lineage>
        <taxon>Eukaryota</taxon>
        <taxon>Metazoa</taxon>
        <taxon>Spiralia</taxon>
        <taxon>Lophotrochozoa</taxon>
        <taxon>Bryozoa</taxon>
        <taxon>Gymnolaemata</taxon>
        <taxon>Cheilostomatida</taxon>
        <taxon>Flustrina</taxon>
        <taxon>Buguloidea</taxon>
        <taxon>Bugulidae</taxon>
        <taxon>Bugula</taxon>
    </lineage>
</organism>
<dbReference type="InterPro" id="IPR001505">
    <property type="entry name" value="Copper_CuA"/>
</dbReference>
<keyword evidence="7 16" id="KW-0479">Metal-binding</keyword>
<evidence type="ECO:0000313" key="20">
    <source>
        <dbReference type="EMBL" id="AAT79565.1"/>
    </source>
</evidence>
<keyword evidence="9" id="KW-0460">Magnesium</keyword>
<evidence type="ECO:0000256" key="6">
    <source>
        <dbReference type="ARBA" id="ARBA00022692"/>
    </source>
</evidence>
<evidence type="ECO:0000256" key="3">
    <source>
        <dbReference type="ARBA" id="ARBA00015946"/>
    </source>
</evidence>
<evidence type="ECO:0000259" key="18">
    <source>
        <dbReference type="PROSITE" id="PS50857"/>
    </source>
</evidence>
<dbReference type="PROSITE" id="PS50857">
    <property type="entry name" value="COX2_CUA"/>
    <property type="match status" value="1"/>
</dbReference>
<evidence type="ECO:0000259" key="19">
    <source>
        <dbReference type="PROSITE" id="PS50999"/>
    </source>
</evidence>
<keyword evidence="8 16" id="KW-0999">Mitochondrion inner membrane</keyword>
<evidence type="ECO:0000256" key="4">
    <source>
        <dbReference type="ARBA" id="ARBA00022448"/>
    </source>
</evidence>
<evidence type="ECO:0000256" key="7">
    <source>
        <dbReference type="ARBA" id="ARBA00022723"/>
    </source>
</evidence>
<evidence type="ECO:0000256" key="16">
    <source>
        <dbReference type="RuleBase" id="RU000457"/>
    </source>
</evidence>
<dbReference type="GO" id="GO:0004129">
    <property type="term" value="F:cytochrome-c oxidase activity"/>
    <property type="evidence" value="ECO:0007669"/>
    <property type="project" value="UniProtKB-EC"/>
</dbReference>
<dbReference type="PANTHER" id="PTHR22888:SF9">
    <property type="entry name" value="CYTOCHROME C OXIDASE SUBUNIT 2"/>
    <property type="match status" value="1"/>
</dbReference>
<dbReference type="PROSITE" id="PS00078">
    <property type="entry name" value="COX2"/>
    <property type="match status" value="1"/>
</dbReference>
<dbReference type="Pfam" id="PF02790">
    <property type="entry name" value="COX2_TM"/>
    <property type="match status" value="1"/>
</dbReference>
<dbReference type="SUPFAM" id="SSF81464">
    <property type="entry name" value="Cytochrome c oxidase subunit II-like, transmembrane region"/>
    <property type="match status" value="1"/>
</dbReference>
<evidence type="ECO:0000256" key="13">
    <source>
        <dbReference type="ARBA" id="ARBA00023008"/>
    </source>
</evidence>
<keyword evidence="14 16" id="KW-0472">Membrane</keyword>
<name>A9UKA1_BUGNE</name>
<feature type="transmembrane region" description="Helical" evidence="17">
    <location>
        <begin position="63"/>
        <end position="86"/>
    </location>
</feature>
<dbReference type="GO" id="GO:0042773">
    <property type="term" value="P:ATP synthesis coupled electron transport"/>
    <property type="evidence" value="ECO:0007669"/>
    <property type="project" value="TreeGrafter"/>
</dbReference>
<reference evidence="20" key="1">
    <citation type="submission" date="2004-07" db="EMBL/GenBank/DDBJ databases">
        <authorList>
            <person name="Jang K."/>
        </authorList>
    </citation>
    <scope>NUCLEOTIDE SEQUENCE</scope>
</reference>
<dbReference type="Gene3D" id="2.60.40.420">
    <property type="entry name" value="Cupredoxins - blue copper proteins"/>
    <property type="match status" value="1"/>
</dbReference>
<keyword evidence="16 20" id="KW-0496">Mitochondrion</keyword>
<keyword evidence="5 16" id="KW-0679">Respiratory chain</keyword>
<proteinExistence type="inferred from homology"/>
<comment type="catalytic activity">
    <reaction evidence="15">
        <text>4 Fe(II)-[cytochrome c] + O2 + 8 H(+)(in) = 4 Fe(III)-[cytochrome c] + 2 H2O + 4 H(+)(out)</text>
        <dbReference type="Rhea" id="RHEA:11436"/>
        <dbReference type="Rhea" id="RHEA-COMP:10350"/>
        <dbReference type="Rhea" id="RHEA-COMP:14399"/>
        <dbReference type="ChEBI" id="CHEBI:15377"/>
        <dbReference type="ChEBI" id="CHEBI:15378"/>
        <dbReference type="ChEBI" id="CHEBI:15379"/>
        <dbReference type="ChEBI" id="CHEBI:29033"/>
        <dbReference type="ChEBI" id="CHEBI:29034"/>
        <dbReference type="EC" id="7.1.1.9"/>
    </reaction>
    <physiologicalReaction direction="left-to-right" evidence="15">
        <dbReference type="Rhea" id="RHEA:11437"/>
    </physiologicalReaction>
</comment>
<dbReference type="PRINTS" id="PR01166">
    <property type="entry name" value="CYCOXIDASEII"/>
</dbReference>
<comment type="similarity">
    <text evidence="2 16">Belongs to the cytochrome c oxidase subunit 2 family.</text>
</comment>
<dbReference type="AlphaFoldDB" id="A9UKA1"/>
<dbReference type="InterPro" id="IPR008972">
    <property type="entry name" value="Cupredoxin"/>
</dbReference>
<evidence type="ECO:0000256" key="10">
    <source>
        <dbReference type="ARBA" id="ARBA00022967"/>
    </source>
</evidence>
<evidence type="ECO:0000256" key="15">
    <source>
        <dbReference type="ARBA" id="ARBA00049512"/>
    </source>
</evidence>
<comment type="cofactor">
    <cofactor evidence="16">
        <name>Cu cation</name>
        <dbReference type="ChEBI" id="CHEBI:23378"/>
    </cofactor>
    <text evidence="16">Binds a copper A center.</text>
</comment>
<comment type="subcellular location">
    <subcellularLocation>
        <location evidence="1 16">Mitochondrion inner membrane</location>
        <topology evidence="1 16">Multi-pass membrane protein</topology>
    </subcellularLocation>
</comment>
<keyword evidence="13 16" id="KW-0186">Copper</keyword>
<gene>
    <name evidence="20" type="primary">CO2</name>
</gene>
<evidence type="ECO:0000256" key="1">
    <source>
        <dbReference type="ARBA" id="ARBA00004448"/>
    </source>
</evidence>
<keyword evidence="4 16" id="KW-0813">Transport</keyword>
<dbReference type="InterPro" id="IPR045187">
    <property type="entry name" value="CcO_II"/>
</dbReference>
<accession>A9UKA1</accession>
<evidence type="ECO:0000256" key="17">
    <source>
        <dbReference type="SAM" id="Phobius"/>
    </source>
</evidence>
<dbReference type="GO" id="GO:0005507">
    <property type="term" value="F:copper ion binding"/>
    <property type="evidence" value="ECO:0007669"/>
    <property type="project" value="InterPro"/>
</dbReference>
<dbReference type="InterPro" id="IPR034210">
    <property type="entry name" value="CcO_II_C"/>
</dbReference>
<dbReference type="Gene3D" id="1.10.287.90">
    <property type="match status" value="1"/>
</dbReference>
<comment type="function">
    <text evidence="16">Component of the cytochrome c oxidase, the last enzyme in the mitochondrial electron transport chain which drives oxidative phosphorylation. The respiratory chain contains 3 multisubunit complexes succinate dehydrogenase (complex II, CII), ubiquinol-cytochrome c oxidoreductase (cytochrome b-c1 complex, complex III, CIII) and cytochrome c oxidase (complex IV, CIV), that cooperate to transfer electrons derived from NADH and succinate to molecular oxygen, creating an electrochemical gradient over the inner membrane that drives transmembrane transport and the ATP synthase. Cytochrome c oxidase is the component of the respiratory chain that catalyzes the reduction of oxygen to water. Electrons originating from reduced cytochrome c in the intermembrane space (IMS) are transferred via the dinuclear copper A center (CU(A)) of subunit 2 and heme A of subunit 1 to the active site in subunit 1, a binuclear center (BNC) formed by heme A3 and copper B (CU(B)). The BNC reduces molecular oxygen to 2 water molecules using 4 electrons from cytochrome c in the IMS and 4 protons from the mitochondrial matrix.</text>
</comment>
<reference evidence="20" key="2">
    <citation type="journal article" date="2009" name="BMC Genomics">
        <title>Complete mitochondrial genome of Bugula neritina (Bryozoa, Gymnolaemata, Cheilostomata): phylogenetic position of Bryozoa and phylogeny of lophophorates within the Lophotrochozoa.</title>
        <authorList>
            <person name="Jang K.H."/>
            <person name="Hwang U.W."/>
        </authorList>
    </citation>
    <scope>NUCLEOTIDE SEQUENCE</scope>
</reference>
<geneLocation type="mitochondrion" evidence="20"/>
<keyword evidence="10" id="KW-1278">Translocase</keyword>
<dbReference type="SUPFAM" id="SSF49503">
    <property type="entry name" value="Cupredoxins"/>
    <property type="match status" value="1"/>
</dbReference>